<keyword evidence="1" id="KW-0812">Transmembrane</keyword>
<dbReference type="Proteomes" id="UP000176593">
    <property type="component" value="Unassembled WGS sequence"/>
</dbReference>
<evidence type="ECO:0000313" key="2">
    <source>
        <dbReference type="EMBL" id="OGL86693.1"/>
    </source>
</evidence>
<dbReference type="AlphaFoldDB" id="A0A1F7V860"/>
<reference evidence="2 3" key="1">
    <citation type="journal article" date="2016" name="Nat. Commun.">
        <title>Thousands of microbial genomes shed light on interconnected biogeochemical processes in an aquifer system.</title>
        <authorList>
            <person name="Anantharaman K."/>
            <person name="Brown C.T."/>
            <person name="Hug L.A."/>
            <person name="Sharon I."/>
            <person name="Castelle C.J."/>
            <person name="Probst A.J."/>
            <person name="Thomas B.C."/>
            <person name="Singh A."/>
            <person name="Wilkins M.J."/>
            <person name="Karaoz U."/>
            <person name="Brodie E.L."/>
            <person name="Williams K.H."/>
            <person name="Hubbard S.S."/>
            <person name="Banfield J.F."/>
        </authorList>
    </citation>
    <scope>NUCLEOTIDE SEQUENCE [LARGE SCALE GENOMIC DNA]</scope>
</reference>
<feature type="transmembrane region" description="Helical" evidence="1">
    <location>
        <begin position="399"/>
        <end position="420"/>
    </location>
</feature>
<feature type="transmembrane region" description="Helical" evidence="1">
    <location>
        <begin position="426"/>
        <end position="446"/>
    </location>
</feature>
<dbReference type="EMBL" id="MGEQ01000007">
    <property type="protein sequence ID" value="OGL86693.1"/>
    <property type="molecule type" value="Genomic_DNA"/>
</dbReference>
<sequence length="528" mass="61263">MEQKALQHLLATVMQMRREAEDDATTEDVISVSETVSVAVSIYETVRNTLEYDEEHLLRRNATRRILKRRLGDSDSKQLATKLIRELIWARYLPNYKIPNSMIQTVADVFEKYKMLFAGLTENTKEDQDQYEWLLDVLSTEIEYLIGPPCIDEALASYAYQVLRTRTKWQTKMVEEADHDLQLYIAVHRAVLKSNEATLRYRIFTLYYPKWRTAGVGDAVVREVAMNFRKVYTSVEAELKHPSGDAVFRFVRRHAVVFRLTADVAQDNPEAFQSAIQSSDTKAIDKAITAAAKARYGTFRSKLVRTVFRAAFFLLLTKSILAFLVEYPYEVFVLQATNYLPLTVNILFPPFLLALIGLSVRIPEKKNTADILDELHAFLGMGEETTFVFKQKNQRAFGVLWWIFHTLYAVAFFGVTALIVSFLRQFGFNSLSTGFFIFFLSLVAYFGIRIRNTRRELLLIENHRGFFLILGDILFLPIVRVGRWISMRAPRVNIFLFFFDFIIEAPFKALVEIIENWLAFLREKREEI</sequence>
<feature type="transmembrane region" description="Helical" evidence="1">
    <location>
        <begin position="339"/>
        <end position="358"/>
    </location>
</feature>
<evidence type="ECO:0000256" key="1">
    <source>
        <dbReference type="SAM" id="Phobius"/>
    </source>
</evidence>
<feature type="transmembrane region" description="Helical" evidence="1">
    <location>
        <begin position="307"/>
        <end position="327"/>
    </location>
</feature>
<comment type="caution">
    <text evidence="2">The sequence shown here is derived from an EMBL/GenBank/DDBJ whole genome shotgun (WGS) entry which is preliminary data.</text>
</comment>
<evidence type="ECO:0000313" key="3">
    <source>
        <dbReference type="Proteomes" id="UP000176593"/>
    </source>
</evidence>
<keyword evidence="1" id="KW-1133">Transmembrane helix</keyword>
<organism evidence="2 3">
    <name type="scientific">Candidatus Uhrbacteria bacterium RIFCSPLOWO2_02_FULL_48_18</name>
    <dbReference type="NCBI Taxonomy" id="1802408"/>
    <lineage>
        <taxon>Bacteria</taxon>
        <taxon>Candidatus Uhriibacteriota</taxon>
    </lineage>
</organism>
<proteinExistence type="predicted"/>
<name>A0A1F7V860_9BACT</name>
<protein>
    <submittedName>
        <fullName evidence="2">Uncharacterized protein</fullName>
    </submittedName>
</protein>
<gene>
    <name evidence="2" type="ORF">A3I41_05165</name>
</gene>
<accession>A0A1F7V860</accession>
<keyword evidence="1" id="KW-0472">Membrane</keyword>
<feature type="transmembrane region" description="Helical" evidence="1">
    <location>
        <begin position="466"/>
        <end position="486"/>
    </location>
</feature>